<keyword evidence="4 11" id="KW-0963">Cytoplasm</keyword>
<keyword evidence="8 11" id="KW-0648">Protein biosynthesis</keyword>
<evidence type="ECO:0000256" key="7">
    <source>
        <dbReference type="ARBA" id="ARBA00022840"/>
    </source>
</evidence>
<evidence type="ECO:0000256" key="9">
    <source>
        <dbReference type="ARBA" id="ARBA00023146"/>
    </source>
</evidence>
<keyword evidence="5 11" id="KW-0436">Ligase</keyword>
<dbReference type="InterPro" id="IPR008909">
    <property type="entry name" value="DALR_anticod-bd"/>
</dbReference>
<feature type="short sequence motif" description="'HIGH' region" evidence="11">
    <location>
        <begin position="125"/>
        <end position="135"/>
    </location>
</feature>
<dbReference type="Gene3D" id="3.40.50.620">
    <property type="entry name" value="HUPs"/>
    <property type="match status" value="1"/>
</dbReference>
<dbReference type="GO" id="GO:0005737">
    <property type="term" value="C:cytoplasm"/>
    <property type="evidence" value="ECO:0007669"/>
    <property type="project" value="UniProtKB-SubCell"/>
</dbReference>
<dbReference type="InterPro" id="IPR005148">
    <property type="entry name" value="Arg-tRNA-synth_N"/>
</dbReference>
<dbReference type="Gene3D" id="1.10.730.10">
    <property type="entry name" value="Isoleucyl-tRNA Synthetase, Domain 1"/>
    <property type="match status" value="1"/>
</dbReference>
<dbReference type="Pfam" id="PF00750">
    <property type="entry name" value="tRNA-synt_1d"/>
    <property type="match status" value="1"/>
</dbReference>
<feature type="domain" description="Arginyl tRNA synthetase N-terminal" evidence="14">
    <location>
        <begin position="4"/>
        <end position="88"/>
    </location>
</feature>
<dbReference type="EC" id="6.1.1.19" evidence="11"/>
<dbReference type="GO" id="GO:0006420">
    <property type="term" value="P:arginyl-tRNA aminoacylation"/>
    <property type="evidence" value="ECO:0007669"/>
    <property type="project" value="UniProtKB-UniRule"/>
</dbReference>
<evidence type="ECO:0000256" key="5">
    <source>
        <dbReference type="ARBA" id="ARBA00022598"/>
    </source>
</evidence>
<keyword evidence="7 11" id="KW-0067">ATP-binding</keyword>
<proteinExistence type="inferred from homology"/>
<evidence type="ECO:0000259" key="14">
    <source>
        <dbReference type="SMART" id="SM01016"/>
    </source>
</evidence>
<evidence type="ECO:0000256" key="3">
    <source>
        <dbReference type="ARBA" id="ARBA00011245"/>
    </source>
</evidence>
<dbReference type="InterPro" id="IPR035684">
    <property type="entry name" value="ArgRS_core"/>
</dbReference>
<dbReference type="AlphaFoldDB" id="A0A832LWP1"/>
<evidence type="ECO:0000256" key="12">
    <source>
        <dbReference type="RuleBase" id="RU363038"/>
    </source>
</evidence>
<dbReference type="InterPro" id="IPR009080">
    <property type="entry name" value="tRNAsynth_Ia_anticodon-bd"/>
</dbReference>
<dbReference type="CDD" id="cd07956">
    <property type="entry name" value="Anticodon_Ia_Arg"/>
    <property type="match status" value="1"/>
</dbReference>
<dbReference type="InterPro" id="IPR001278">
    <property type="entry name" value="Arg-tRNA-ligase"/>
</dbReference>
<dbReference type="Gene3D" id="3.30.1360.70">
    <property type="entry name" value="Arginyl tRNA synthetase N-terminal domain"/>
    <property type="match status" value="1"/>
</dbReference>
<dbReference type="PANTHER" id="PTHR11956:SF5">
    <property type="entry name" value="ARGININE--TRNA LIGASE, CYTOPLASMIC"/>
    <property type="match status" value="1"/>
</dbReference>
<dbReference type="PANTHER" id="PTHR11956">
    <property type="entry name" value="ARGINYL-TRNA SYNTHETASE"/>
    <property type="match status" value="1"/>
</dbReference>
<dbReference type="NCBIfam" id="TIGR00456">
    <property type="entry name" value="argS"/>
    <property type="match status" value="1"/>
</dbReference>
<accession>A0A832LWP1</accession>
<dbReference type="SUPFAM" id="SSF52374">
    <property type="entry name" value="Nucleotidylyl transferase"/>
    <property type="match status" value="1"/>
</dbReference>
<dbReference type="InterPro" id="IPR036695">
    <property type="entry name" value="Arg-tRNA-synth_N_sf"/>
</dbReference>
<evidence type="ECO:0000256" key="11">
    <source>
        <dbReference type="HAMAP-Rule" id="MF_00123"/>
    </source>
</evidence>
<dbReference type="FunFam" id="1.10.730.10:FF:000008">
    <property type="entry name" value="Arginine--tRNA ligase"/>
    <property type="match status" value="1"/>
</dbReference>
<reference evidence="15" key="1">
    <citation type="journal article" date="2020" name="mSystems">
        <title>Genome- and Community-Level Interaction Insights into Carbon Utilization and Element Cycling Functions of Hydrothermarchaeota in Hydrothermal Sediment.</title>
        <authorList>
            <person name="Zhou Z."/>
            <person name="Liu Y."/>
            <person name="Xu W."/>
            <person name="Pan J."/>
            <person name="Luo Z.H."/>
            <person name="Li M."/>
        </authorList>
    </citation>
    <scope>NUCLEOTIDE SEQUENCE [LARGE SCALE GENOMIC DNA]</scope>
    <source>
        <strain evidence="15">SpSt-605</strain>
    </source>
</reference>
<keyword evidence="9 11" id="KW-0030">Aminoacyl-tRNA synthetase</keyword>
<evidence type="ECO:0000259" key="13">
    <source>
        <dbReference type="SMART" id="SM00836"/>
    </source>
</evidence>
<comment type="caution">
    <text evidence="15">The sequence shown here is derived from an EMBL/GenBank/DDBJ whole genome shotgun (WGS) entry which is preliminary data.</text>
</comment>
<evidence type="ECO:0000256" key="8">
    <source>
        <dbReference type="ARBA" id="ARBA00022917"/>
    </source>
</evidence>
<keyword evidence="6 11" id="KW-0547">Nucleotide-binding</keyword>
<protein>
    <recommendedName>
        <fullName evidence="11">Arginine--tRNA ligase</fullName>
        <ecNumber evidence="11">6.1.1.19</ecNumber>
    </recommendedName>
    <alternativeName>
        <fullName evidence="11">Arginyl-tRNA synthetase</fullName>
        <shortName evidence="11">ArgRS</shortName>
    </alternativeName>
</protein>
<evidence type="ECO:0000256" key="6">
    <source>
        <dbReference type="ARBA" id="ARBA00022741"/>
    </source>
</evidence>
<dbReference type="HAMAP" id="MF_00123">
    <property type="entry name" value="Arg_tRNA_synth"/>
    <property type="match status" value="1"/>
</dbReference>
<dbReference type="EMBL" id="DSZU01000108">
    <property type="protein sequence ID" value="HGV55629.1"/>
    <property type="molecule type" value="Genomic_DNA"/>
</dbReference>
<comment type="subunit">
    <text evidence="3 11">Monomer.</text>
</comment>
<dbReference type="FunFam" id="3.40.50.620:FF:000062">
    <property type="entry name" value="Arginine--tRNA ligase"/>
    <property type="match status" value="1"/>
</dbReference>
<dbReference type="PRINTS" id="PR01038">
    <property type="entry name" value="TRNASYNTHARG"/>
</dbReference>
<dbReference type="PROSITE" id="PS00178">
    <property type="entry name" value="AA_TRNA_LIGASE_I"/>
    <property type="match status" value="1"/>
</dbReference>
<dbReference type="Pfam" id="PF03485">
    <property type="entry name" value="Arg_tRNA_synt_N"/>
    <property type="match status" value="1"/>
</dbReference>
<dbReference type="SUPFAM" id="SSF55190">
    <property type="entry name" value="Arginyl-tRNA synthetase (ArgRS), N-terminal 'additional' domain"/>
    <property type="match status" value="1"/>
</dbReference>
<organism evidence="15">
    <name type="scientific">Caldimicrobium thiodismutans</name>
    <dbReference type="NCBI Taxonomy" id="1653476"/>
    <lineage>
        <taxon>Bacteria</taxon>
        <taxon>Pseudomonadati</taxon>
        <taxon>Thermodesulfobacteriota</taxon>
        <taxon>Thermodesulfobacteria</taxon>
        <taxon>Thermodesulfobacteriales</taxon>
        <taxon>Thermodesulfobacteriaceae</taxon>
        <taxon>Caldimicrobium</taxon>
    </lineage>
</organism>
<evidence type="ECO:0000256" key="1">
    <source>
        <dbReference type="ARBA" id="ARBA00004496"/>
    </source>
</evidence>
<evidence type="ECO:0000313" key="15">
    <source>
        <dbReference type="EMBL" id="HGV55629.1"/>
    </source>
</evidence>
<gene>
    <name evidence="11" type="primary">argS</name>
    <name evidence="15" type="ORF">ENT73_06075</name>
</gene>
<comment type="similarity">
    <text evidence="2 11 12">Belongs to the class-I aminoacyl-tRNA synthetase family.</text>
</comment>
<comment type="subcellular location">
    <subcellularLocation>
        <location evidence="1 11">Cytoplasm</location>
    </subcellularLocation>
</comment>
<evidence type="ECO:0000256" key="10">
    <source>
        <dbReference type="ARBA" id="ARBA00049339"/>
    </source>
</evidence>
<dbReference type="Pfam" id="PF05746">
    <property type="entry name" value="DALR_1"/>
    <property type="match status" value="1"/>
</dbReference>
<feature type="domain" description="DALR anticodon binding" evidence="13">
    <location>
        <begin position="430"/>
        <end position="550"/>
    </location>
</feature>
<dbReference type="InterPro" id="IPR001412">
    <property type="entry name" value="aa-tRNA-synth_I_CS"/>
</dbReference>
<name>A0A832LWP1_9BACT</name>
<dbReference type="GO" id="GO:0005524">
    <property type="term" value="F:ATP binding"/>
    <property type="evidence" value="ECO:0007669"/>
    <property type="project" value="UniProtKB-UniRule"/>
</dbReference>
<evidence type="ECO:0000256" key="2">
    <source>
        <dbReference type="ARBA" id="ARBA00005594"/>
    </source>
</evidence>
<sequence length="550" mass="63581">MLRRKIREILREILRKHYPEVCQLNFEVERPRKEGLGDLSTNVALLLQGRLKRPSLELAHELREKLEERDDLFERVEVAGPGFINFWINPQVYRENLREILKEGPNYGKIDLGKGKRVHIEFVSANPTGPLHIGHGRGAAYGDSLARILQFAGFEVFKEYYINDRGTQMDILGASVYLRARELKGEKVAFPEDYYQGDYIYDIAKEALNLYPDLLEKEEKEAISLCRELAIKTILKDIREDLEVFRVEYDNWYSERELHERGLVPEVISLLQEKGYVYEEEGALWFRSSLFGDSKDRVIRKSSGEWTYFASDIAYHYEKFYSRGFDLGINLWGADHHGYVARLKGVLSALGIDPERLKVLLIQMVNLLEAGQLKSMSTRKAEYVELKELVREVGVDAVRFIFLSRSQDSPLDFDVELAKKQSAENPVYYVQYAHARICSVKEKAKENGYNLDEIFQADLLQLKEKEERELLKKLGEFPDLVEISALQFAPYKIVYYLIDLASAFHEYYNKFRIVGEDKALSKARLALVEGCRIVINNGLSLLGVSSPEKM</sequence>
<dbReference type="SMART" id="SM00836">
    <property type="entry name" value="DALR_1"/>
    <property type="match status" value="1"/>
</dbReference>
<comment type="catalytic activity">
    <reaction evidence="10 11">
        <text>tRNA(Arg) + L-arginine + ATP = L-arginyl-tRNA(Arg) + AMP + diphosphate</text>
        <dbReference type="Rhea" id="RHEA:20301"/>
        <dbReference type="Rhea" id="RHEA-COMP:9658"/>
        <dbReference type="Rhea" id="RHEA-COMP:9673"/>
        <dbReference type="ChEBI" id="CHEBI:30616"/>
        <dbReference type="ChEBI" id="CHEBI:32682"/>
        <dbReference type="ChEBI" id="CHEBI:33019"/>
        <dbReference type="ChEBI" id="CHEBI:78442"/>
        <dbReference type="ChEBI" id="CHEBI:78513"/>
        <dbReference type="ChEBI" id="CHEBI:456215"/>
        <dbReference type="EC" id="6.1.1.19"/>
    </reaction>
</comment>
<dbReference type="InterPro" id="IPR014729">
    <property type="entry name" value="Rossmann-like_a/b/a_fold"/>
</dbReference>
<dbReference type="SMART" id="SM01016">
    <property type="entry name" value="Arg_tRNA_synt_N"/>
    <property type="match status" value="1"/>
</dbReference>
<dbReference type="GO" id="GO:0004814">
    <property type="term" value="F:arginine-tRNA ligase activity"/>
    <property type="evidence" value="ECO:0007669"/>
    <property type="project" value="UniProtKB-UniRule"/>
</dbReference>
<dbReference type="SUPFAM" id="SSF47323">
    <property type="entry name" value="Anticodon-binding domain of a subclass of class I aminoacyl-tRNA synthetases"/>
    <property type="match status" value="1"/>
</dbReference>
<evidence type="ECO:0000256" key="4">
    <source>
        <dbReference type="ARBA" id="ARBA00022490"/>
    </source>
</evidence>
<dbReference type="CDD" id="cd00671">
    <property type="entry name" value="ArgRS_core"/>
    <property type="match status" value="1"/>
</dbReference>